<dbReference type="PATRIC" id="fig|217031.4.peg.6179"/>
<accession>A0A0Q9Y3G8</accession>
<comment type="catalytic activity">
    <reaction evidence="3">
        <text>diphosphate + H2O = 2 phosphate + H(+)</text>
        <dbReference type="Rhea" id="RHEA:24576"/>
        <dbReference type="ChEBI" id="CHEBI:15377"/>
        <dbReference type="ChEBI" id="CHEBI:15378"/>
        <dbReference type="ChEBI" id="CHEBI:33019"/>
        <dbReference type="ChEBI" id="CHEBI:43474"/>
        <dbReference type="EC" id="3.6.1.1"/>
    </reaction>
</comment>
<dbReference type="PANTHER" id="PTHR43434">
    <property type="entry name" value="PHOSPHOGLYCOLATE PHOSPHATASE"/>
    <property type="match status" value="1"/>
</dbReference>
<dbReference type="GO" id="GO:0004427">
    <property type="term" value="F:inorganic diphosphate phosphatase activity"/>
    <property type="evidence" value="ECO:0007669"/>
    <property type="project" value="UniProtKB-UniRule"/>
</dbReference>
<proteinExistence type="inferred from homology"/>
<dbReference type="InterPro" id="IPR006439">
    <property type="entry name" value="HAD-SF_hydro_IA"/>
</dbReference>
<evidence type="ECO:0000256" key="2">
    <source>
        <dbReference type="ARBA" id="ARBA00022842"/>
    </source>
</evidence>
<evidence type="ECO:0000256" key="3">
    <source>
        <dbReference type="HAMAP-Rule" id="MF_01250"/>
    </source>
</evidence>
<dbReference type="Proteomes" id="UP000053881">
    <property type="component" value="Unassembled WGS sequence"/>
</dbReference>
<gene>
    <name evidence="3" type="primary">ppaX</name>
    <name evidence="4" type="ORF">ACA29_18250</name>
</gene>
<dbReference type="AlphaFoldDB" id="A0A0Q9Y3G8"/>
<comment type="caution">
    <text evidence="4">The sequence shown here is derived from an EMBL/GenBank/DDBJ whole genome shotgun (WGS) entry which is preliminary data.</text>
</comment>
<dbReference type="CDD" id="cd02616">
    <property type="entry name" value="HAD_PPase"/>
    <property type="match status" value="1"/>
</dbReference>
<dbReference type="PRINTS" id="PR00413">
    <property type="entry name" value="HADHALOGNASE"/>
</dbReference>
<evidence type="ECO:0000313" key="5">
    <source>
        <dbReference type="Proteomes" id="UP000053881"/>
    </source>
</evidence>
<dbReference type="NCBIfam" id="TIGR01509">
    <property type="entry name" value="HAD-SF-IA-v3"/>
    <property type="match status" value="1"/>
</dbReference>
<dbReference type="SFLD" id="SFLDS00003">
    <property type="entry name" value="Haloacid_Dehalogenase"/>
    <property type="match status" value="1"/>
</dbReference>
<dbReference type="Gene3D" id="1.10.150.240">
    <property type="entry name" value="Putative phosphatase, domain 2"/>
    <property type="match status" value="1"/>
</dbReference>
<dbReference type="SUPFAM" id="SSF56784">
    <property type="entry name" value="HAD-like"/>
    <property type="match status" value="1"/>
</dbReference>
<dbReference type="SFLD" id="SFLDG01135">
    <property type="entry name" value="C1.5.6:_HAD__Beta-PGM__Phospha"/>
    <property type="match status" value="1"/>
</dbReference>
<dbReference type="NCBIfam" id="TIGR01549">
    <property type="entry name" value="HAD-SF-IA-v1"/>
    <property type="match status" value="1"/>
</dbReference>
<feature type="active site" description="Nucleophile" evidence="3">
    <location>
        <position position="11"/>
    </location>
</feature>
<comment type="similarity">
    <text evidence="3">Belongs to the HAD-like hydrolase superfamily. PpaX family.</text>
</comment>
<dbReference type="InterPro" id="IPR041492">
    <property type="entry name" value="HAD_2"/>
</dbReference>
<dbReference type="SFLD" id="SFLDG01129">
    <property type="entry name" value="C1.5:_HAD__Beta-PGM__Phosphata"/>
    <property type="match status" value="1"/>
</dbReference>
<organism evidence="4 5">
    <name type="scientific">Lederbergia galactosidilytica</name>
    <dbReference type="NCBI Taxonomy" id="217031"/>
    <lineage>
        <taxon>Bacteria</taxon>
        <taxon>Bacillati</taxon>
        <taxon>Bacillota</taxon>
        <taxon>Bacilli</taxon>
        <taxon>Bacillales</taxon>
        <taxon>Bacillaceae</taxon>
        <taxon>Lederbergia</taxon>
    </lineage>
</organism>
<reference evidence="4 5" key="1">
    <citation type="submission" date="2015-06" db="EMBL/GenBank/DDBJ databases">
        <title>Genome sequencing project of Bacillus galactosidilyticus PL133.</title>
        <authorList>
            <person name="Gaiero J."/>
            <person name="Nicol R."/>
            <person name="Habash M."/>
        </authorList>
    </citation>
    <scope>NUCLEOTIDE SEQUENCE [LARGE SCALE GENOMIC DNA]</scope>
    <source>
        <strain evidence="4 5">PL133</strain>
    </source>
</reference>
<name>A0A0Q9Y3G8_9BACI</name>
<comment type="function">
    <text evidence="3">Hydrolyzes pyrophosphate formed during P-Ser-HPr dephosphorylation by HPrK/P. Might play a role in controlling the intracellular pyrophosphate pool.</text>
</comment>
<dbReference type="GO" id="GO:0005829">
    <property type="term" value="C:cytosol"/>
    <property type="evidence" value="ECO:0007669"/>
    <property type="project" value="TreeGrafter"/>
</dbReference>
<dbReference type="FunFam" id="3.40.50.1000:FF:000022">
    <property type="entry name" value="Phosphoglycolate phosphatase"/>
    <property type="match status" value="1"/>
</dbReference>
<dbReference type="GO" id="GO:0008967">
    <property type="term" value="F:phosphoglycolate phosphatase activity"/>
    <property type="evidence" value="ECO:0007669"/>
    <property type="project" value="TreeGrafter"/>
</dbReference>
<dbReference type="EMBL" id="LGPB01000126">
    <property type="protein sequence ID" value="KRG11428.1"/>
    <property type="molecule type" value="Genomic_DNA"/>
</dbReference>
<dbReference type="InterPro" id="IPR050155">
    <property type="entry name" value="HAD-like_hydrolase_sf"/>
</dbReference>
<dbReference type="InterPro" id="IPR023214">
    <property type="entry name" value="HAD_sf"/>
</dbReference>
<comment type="cofactor">
    <cofactor evidence="3">
        <name>Mg(2+)</name>
        <dbReference type="ChEBI" id="CHEBI:18420"/>
    </cofactor>
</comment>
<dbReference type="GO" id="GO:0000287">
    <property type="term" value="F:magnesium ion binding"/>
    <property type="evidence" value="ECO:0007669"/>
    <property type="project" value="UniProtKB-UniRule"/>
</dbReference>
<evidence type="ECO:0000256" key="1">
    <source>
        <dbReference type="ARBA" id="ARBA00022801"/>
    </source>
</evidence>
<dbReference type="EC" id="3.6.1.1" evidence="3"/>
<protein>
    <recommendedName>
        <fullName evidence="3">Pyrophosphatase PpaX</fullName>
        <ecNumber evidence="3">3.6.1.1</ecNumber>
    </recommendedName>
</protein>
<dbReference type="Pfam" id="PF13419">
    <property type="entry name" value="HAD_2"/>
    <property type="match status" value="1"/>
</dbReference>
<dbReference type="InterPro" id="IPR036412">
    <property type="entry name" value="HAD-like_sf"/>
</dbReference>
<dbReference type="HAMAP" id="MF_01250">
    <property type="entry name" value="Pyrophosphat_PpaX"/>
    <property type="match status" value="1"/>
</dbReference>
<dbReference type="InterPro" id="IPR023733">
    <property type="entry name" value="Pyrophosphatase_Ppax"/>
</dbReference>
<dbReference type="GO" id="GO:0006281">
    <property type="term" value="P:DNA repair"/>
    <property type="evidence" value="ECO:0007669"/>
    <property type="project" value="TreeGrafter"/>
</dbReference>
<dbReference type="PANTHER" id="PTHR43434:SF26">
    <property type="entry name" value="PYROPHOSPHATASE PPAX"/>
    <property type="match status" value="1"/>
</dbReference>
<dbReference type="NCBIfam" id="NF009804">
    <property type="entry name" value="PRK13288.1"/>
    <property type="match status" value="1"/>
</dbReference>
<dbReference type="Gene3D" id="3.40.50.1000">
    <property type="entry name" value="HAD superfamily/HAD-like"/>
    <property type="match status" value="1"/>
</dbReference>
<keyword evidence="2 3" id="KW-0460">Magnesium</keyword>
<sequence length="217" mass="24789">MTKNITTLLFDLDGTLIDTNELIISSYLHTLEQYFPGKYQREDVLPFMGPSLFDVFHGLDPEKAEEMIQVYRKHNLAQHDLLVKEFDGVFETIRTLYENNYKLAIVSTKKRDTVLKGLKLTHLELFFKVVITMDEVENVKPDPEPLNKAMNLLDSQPEETMMIGDNHHDILGGKNAGTATCGVAWSLKGKDHLQSYHPDFMLDHMSDLLNIIGVKPQ</sequence>
<evidence type="ECO:0000313" key="4">
    <source>
        <dbReference type="EMBL" id="KRG11428.1"/>
    </source>
</evidence>
<dbReference type="InterPro" id="IPR023198">
    <property type="entry name" value="PGP-like_dom2"/>
</dbReference>
<keyword evidence="1 3" id="KW-0378">Hydrolase</keyword>